<feature type="non-terminal residue" evidence="11">
    <location>
        <position position="1"/>
    </location>
</feature>
<dbReference type="InterPro" id="IPR000757">
    <property type="entry name" value="Beta-glucanase-like"/>
</dbReference>
<dbReference type="PANTHER" id="PTHR10963:SF60">
    <property type="entry name" value="GRAM-NEGATIVE BACTERIA-BINDING PROTEIN 1-RELATED"/>
    <property type="match status" value="1"/>
</dbReference>
<keyword evidence="5" id="KW-0732">Signal</keyword>
<dbReference type="GO" id="GO:0005576">
    <property type="term" value="C:extracellular region"/>
    <property type="evidence" value="ECO:0007669"/>
    <property type="project" value="UniProtKB-SubCell"/>
</dbReference>
<sequence length="1132" mass="126355">HHECRFSRANVWRSLVQKSSHCVTPVFTPCHHTAASSRSKSGRLCSASESLIFSVDLNTVAAARKASTASEFFFPSYVKVHDANVPRLLAVMVLRSCWNCSLDMAILSSRCGRRRRFSILMPWFGLALCARLTVQRVDPRACASVRLVLGAITRKVGAVRERSEHWLRTRRGPCFIVAGRQGRRTVGAAAAGRPRPVAKLEDDGFSLFAFHGKLNEEMEGLEAGYWSRDITKAKNGRWTFRDRNAELKIGDTVYFWTYVIKNGLGFRQDNGEWTVTGYVNEEGNPVNAQDGSLIEAAPAPSAVPLSASPDQDQAPSEPEGRALPPNIQYPCQLSLSKVNVPGFVCRGQLLFEDNFNSALERGKIWTPEIMFPGEPDFPFNVYLNDRNLQVRDGTLIIKPITLESKYGEDYIRQSLDITARCTGIIGTAECFREASGPQILPPIITSKITTKNKFAFKYGRVEIRAKMPIGDWIYPEIQLEPRDHVYGIRNYASGVLRIATIKGNAEYAKKLYAGPIMCDTEPYRSAYLQQKQGVDLWSRDFHNYTLEWRPGTISLFVDGEQYGAITPPAEGFYKTASENNVAAAAQWLKGTVMAPFDDMFYVSIGLNVGGVHEFADTPNKPWTNRATKAMLNFWNARDQWYSTWYDDSSALEVDYVREKSRSEAVCGQYQIPDVTISALKPKGFRASIPDAPNVSLFVFQGNVNRPIGSTDVGTISGEVLQAKDGRWTVEDPGIELKVGDVINYYVVVTADRAGYVKDRLSYTVTALEDRTSTSDFTPSPPKPTPTPSECRPTATLVQGRSVCAGQTIFEENFDNFRDDIWQIEQYLPSSPNYPFVSYQRLTSDPTVSVSDGKLRISLSLQQQQPGFTADSIYTGSINLYRGCTSSAEACMKQASGADILPPIVSGRITSKGFAFTYGTVTVRAKMPQGDWIYPEILLEPFRNKYGSPHYSSGVLQIASARGNKELSSGFTDYSNKVLFGGPIMDHQCHDTLLSSKILTNERWGDDYHEYSVRWAPDRIILSVDGVEWARVEPTASGLRGRFPAQCTQLPRDLLQFGSKMAPFDDYFYITLGVGAGSITEFPDGVKTANDRPKPWSNPGRKALLNFWQDMDSWFPTWNQPQMLVDYVKVVAL</sequence>
<dbReference type="InterPro" id="IPR050546">
    <property type="entry name" value="Glycosyl_Hydrlase_16"/>
</dbReference>
<dbReference type="CDD" id="cd02179">
    <property type="entry name" value="GH16_beta_GRP"/>
    <property type="match status" value="2"/>
</dbReference>
<keyword evidence="7" id="KW-0325">Glycoprotein</keyword>
<feature type="domain" description="GH16" evidence="9">
    <location>
        <begin position="772"/>
        <end position="1132"/>
    </location>
</feature>
<dbReference type="GO" id="GO:0045087">
    <property type="term" value="P:innate immune response"/>
    <property type="evidence" value="ECO:0007669"/>
    <property type="project" value="UniProtKB-KW"/>
</dbReference>
<organism evidence="11 12">
    <name type="scientific">Spodoptera exigua</name>
    <name type="common">Beet armyworm</name>
    <name type="synonym">Noctua fulgens</name>
    <dbReference type="NCBI Taxonomy" id="7107"/>
    <lineage>
        <taxon>Eukaryota</taxon>
        <taxon>Metazoa</taxon>
        <taxon>Ecdysozoa</taxon>
        <taxon>Arthropoda</taxon>
        <taxon>Hexapoda</taxon>
        <taxon>Insecta</taxon>
        <taxon>Pterygota</taxon>
        <taxon>Neoptera</taxon>
        <taxon>Endopterygota</taxon>
        <taxon>Lepidoptera</taxon>
        <taxon>Glossata</taxon>
        <taxon>Ditrysia</taxon>
        <taxon>Noctuoidea</taxon>
        <taxon>Noctuidae</taxon>
        <taxon>Amphipyrinae</taxon>
        <taxon>Spodoptera</taxon>
    </lineage>
</organism>
<dbReference type="InterPro" id="IPR013320">
    <property type="entry name" value="ConA-like_dom_sf"/>
</dbReference>
<dbReference type="Gene3D" id="2.60.120.200">
    <property type="match status" value="2"/>
</dbReference>
<accession>A0A835G6A5</accession>
<feature type="domain" description="CBM39" evidence="10">
    <location>
        <begin position="669"/>
        <end position="769"/>
    </location>
</feature>
<feature type="domain" description="CBM39" evidence="10">
    <location>
        <begin position="179"/>
        <end position="280"/>
    </location>
</feature>
<feature type="region of interest" description="Disordered" evidence="8">
    <location>
        <begin position="301"/>
        <end position="323"/>
    </location>
</feature>
<dbReference type="PROSITE" id="PS51969">
    <property type="entry name" value="CBM39"/>
    <property type="match status" value="2"/>
</dbReference>
<feature type="domain" description="GH16" evidence="9">
    <location>
        <begin position="309"/>
        <end position="664"/>
    </location>
</feature>
<comment type="caution">
    <text evidence="11">The sequence shown here is derived from an EMBL/GenBank/DDBJ whole genome shotgun (WGS) entry which is preliminary data.</text>
</comment>
<dbReference type="GO" id="GO:0045088">
    <property type="term" value="P:regulation of innate immune response"/>
    <property type="evidence" value="ECO:0007669"/>
    <property type="project" value="UniProtKB-ARBA"/>
</dbReference>
<evidence type="ECO:0000259" key="9">
    <source>
        <dbReference type="PROSITE" id="PS51762"/>
    </source>
</evidence>
<keyword evidence="3" id="KW-0964">Secreted</keyword>
<evidence type="ECO:0000256" key="3">
    <source>
        <dbReference type="ARBA" id="ARBA00022525"/>
    </source>
</evidence>
<evidence type="ECO:0000256" key="6">
    <source>
        <dbReference type="ARBA" id="ARBA00022859"/>
    </source>
</evidence>
<evidence type="ECO:0000256" key="4">
    <source>
        <dbReference type="ARBA" id="ARBA00022588"/>
    </source>
</evidence>
<dbReference type="AlphaFoldDB" id="A0A835G6A5"/>
<dbReference type="Proteomes" id="UP000648187">
    <property type="component" value="Unassembled WGS sequence"/>
</dbReference>
<dbReference type="InterPro" id="IPR031756">
    <property type="entry name" value="BGBP_N"/>
</dbReference>
<feature type="region of interest" description="Disordered" evidence="8">
    <location>
        <begin position="770"/>
        <end position="791"/>
    </location>
</feature>
<dbReference type="GO" id="GO:0030246">
    <property type="term" value="F:carbohydrate binding"/>
    <property type="evidence" value="ECO:0007669"/>
    <property type="project" value="InterPro"/>
</dbReference>
<dbReference type="PROSITE" id="PS51762">
    <property type="entry name" value="GH16_2"/>
    <property type="match status" value="2"/>
</dbReference>
<dbReference type="EMBL" id="JACKWZ010000376">
    <property type="protein sequence ID" value="KAF9408557.1"/>
    <property type="molecule type" value="Genomic_DNA"/>
</dbReference>
<proteinExistence type="inferred from homology"/>
<comment type="similarity">
    <text evidence="2">Belongs to the insect beta-1,3-glucan binding protein family.</text>
</comment>
<evidence type="ECO:0000256" key="2">
    <source>
        <dbReference type="ARBA" id="ARBA00008781"/>
    </source>
</evidence>
<gene>
    <name evidence="11" type="ORF">HW555_011799</name>
</gene>
<keyword evidence="4" id="KW-0399">Innate immunity</keyword>
<evidence type="ECO:0000256" key="1">
    <source>
        <dbReference type="ARBA" id="ARBA00004613"/>
    </source>
</evidence>
<evidence type="ECO:0000256" key="5">
    <source>
        <dbReference type="ARBA" id="ARBA00022729"/>
    </source>
</evidence>
<dbReference type="FunFam" id="2.60.120.200:FF:000235">
    <property type="entry name" value="Beta-1,3-glucan-binding protein"/>
    <property type="match status" value="2"/>
</dbReference>
<dbReference type="SUPFAM" id="SSF49899">
    <property type="entry name" value="Concanavalin A-like lectins/glucanases"/>
    <property type="match status" value="2"/>
</dbReference>
<evidence type="ECO:0000256" key="7">
    <source>
        <dbReference type="ARBA" id="ARBA00023180"/>
    </source>
</evidence>
<keyword evidence="6" id="KW-0391">Immunity</keyword>
<evidence type="ECO:0000313" key="12">
    <source>
        <dbReference type="Proteomes" id="UP000648187"/>
    </source>
</evidence>
<dbReference type="InterPro" id="IPR035806">
    <property type="entry name" value="GH16_GRP_C"/>
</dbReference>
<comment type="subcellular location">
    <subcellularLocation>
        <location evidence="1">Secreted</location>
    </subcellularLocation>
</comment>
<evidence type="ECO:0000313" key="11">
    <source>
        <dbReference type="EMBL" id="KAF9408557.1"/>
    </source>
</evidence>
<dbReference type="Pfam" id="PF15886">
    <property type="entry name" value="CBM39"/>
    <property type="match status" value="2"/>
</dbReference>
<dbReference type="InterPro" id="IPR043030">
    <property type="entry name" value="BGBP_N_sf"/>
</dbReference>
<dbReference type="GO" id="GO:0004553">
    <property type="term" value="F:hydrolase activity, hydrolyzing O-glycosyl compounds"/>
    <property type="evidence" value="ECO:0007669"/>
    <property type="project" value="InterPro"/>
</dbReference>
<evidence type="ECO:0000256" key="8">
    <source>
        <dbReference type="SAM" id="MobiDB-lite"/>
    </source>
</evidence>
<keyword evidence="12" id="KW-1185">Reference proteome</keyword>
<dbReference type="GO" id="GO:0005975">
    <property type="term" value="P:carbohydrate metabolic process"/>
    <property type="evidence" value="ECO:0007669"/>
    <property type="project" value="InterPro"/>
</dbReference>
<dbReference type="PANTHER" id="PTHR10963">
    <property type="entry name" value="GLYCOSYL HYDROLASE-RELATED"/>
    <property type="match status" value="1"/>
</dbReference>
<name>A0A835G6A5_SPOEX</name>
<protein>
    <submittedName>
        <fullName evidence="11">Uncharacterized protein</fullName>
    </submittedName>
</protein>
<reference evidence="11" key="1">
    <citation type="submission" date="2020-08" db="EMBL/GenBank/DDBJ databases">
        <title>Spodoptera exigua strain:BAW_Kor-Di-RS1 Genome sequencing and assembly.</title>
        <authorList>
            <person name="Kim J."/>
            <person name="Nam H.Y."/>
            <person name="Kwon M."/>
            <person name="Choi J.H."/>
            <person name="Cho S.R."/>
            <person name="Kim G.-H."/>
        </authorList>
    </citation>
    <scope>NUCLEOTIDE SEQUENCE</scope>
    <source>
        <strain evidence="11">BAW_Kor-Di-RS1</strain>
        <tissue evidence="11">Whole-body</tissue>
    </source>
</reference>
<dbReference type="Gene3D" id="2.60.40.2140">
    <property type="entry name" value="Beta-1,3-glucan-recognition protein, N-terminal domain"/>
    <property type="match status" value="2"/>
</dbReference>
<dbReference type="Pfam" id="PF00722">
    <property type="entry name" value="Glyco_hydro_16"/>
    <property type="match status" value="1"/>
</dbReference>
<evidence type="ECO:0000259" key="10">
    <source>
        <dbReference type="PROSITE" id="PS51969"/>
    </source>
</evidence>